<keyword evidence="3" id="KW-1185">Reference proteome</keyword>
<dbReference type="RefSeq" id="WP_066601389.1">
    <property type="nucleotide sequence ID" value="NZ_KQ130434.1"/>
</dbReference>
<dbReference type="Proteomes" id="UP000052232">
    <property type="component" value="Unassembled WGS sequence"/>
</dbReference>
<dbReference type="AlphaFoldDB" id="A0A0J7Y1Y4"/>
<evidence type="ECO:0000259" key="1">
    <source>
        <dbReference type="Pfam" id="PF12973"/>
    </source>
</evidence>
<comment type="caution">
    <text evidence="2">The sequence shown here is derived from an EMBL/GenBank/DDBJ whole genome shotgun (WGS) entry which is preliminary data.</text>
</comment>
<gene>
    <name evidence="2" type="ORF">V473_05900</name>
</gene>
<dbReference type="InterPro" id="IPR014710">
    <property type="entry name" value="RmlC-like_jellyroll"/>
</dbReference>
<organism evidence="2 3">
    <name type="scientific">Sphingobium cupriresistens LL01</name>
    <dbReference type="NCBI Taxonomy" id="1420583"/>
    <lineage>
        <taxon>Bacteria</taxon>
        <taxon>Pseudomonadati</taxon>
        <taxon>Pseudomonadota</taxon>
        <taxon>Alphaproteobacteria</taxon>
        <taxon>Sphingomonadales</taxon>
        <taxon>Sphingomonadaceae</taxon>
        <taxon>Sphingobium</taxon>
    </lineage>
</organism>
<dbReference type="InterPro" id="IPR025979">
    <property type="entry name" value="ChrR-like_cupin_dom"/>
</dbReference>
<dbReference type="STRING" id="1420583.V473_05900"/>
<sequence length="162" mass="18379">MTHDHAAGSFRHSELLLETSSHDEREWVPAAMEGVWMRPLMFDTVSGAWVNVTRIRSEGKISRHAHACPVQAYVLSGQWRYRERDWIATAGQYLLEPAGDTHTLIGLPGGSETLFWIAGSLIELDDDDRPVGQSNVFTRIEQSAAHFEKVGLGRDYVRRYIR</sequence>
<dbReference type="PATRIC" id="fig|1420583.3.peg.1189"/>
<dbReference type="Gene3D" id="2.60.120.10">
    <property type="entry name" value="Jelly Rolls"/>
    <property type="match status" value="1"/>
</dbReference>
<accession>A0A0J7Y1Y4</accession>
<feature type="domain" description="ChrR-like cupin" evidence="1">
    <location>
        <begin position="22"/>
        <end position="119"/>
    </location>
</feature>
<dbReference type="CDD" id="cd20302">
    <property type="entry name" value="cupin_DAD"/>
    <property type="match status" value="1"/>
</dbReference>
<evidence type="ECO:0000313" key="2">
    <source>
        <dbReference type="EMBL" id="KMS57737.1"/>
    </source>
</evidence>
<reference evidence="2 3" key="1">
    <citation type="journal article" date="2015" name="G3 (Bethesda)">
        <title>Insights into Ongoing Evolution of the Hexachlorocyclohexane Catabolic Pathway from Comparative Genomics of Ten Sphingomonadaceae Strains.</title>
        <authorList>
            <person name="Pearce S.L."/>
            <person name="Oakeshott J.G."/>
            <person name="Pandey G."/>
        </authorList>
    </citation>
    <scope>NUCLEOTIDE SEQUENCE [LARGE SCALE GENOMIC DNA]</scope>
    <source>
        <strain evidence="2 3">LL01</strain>
    </source>
</reference>
<dbReference type="SUPFAM" id="SSF51182">
    <property type="entry name" value="RmlC-like cupins"/>
    <property type="match status" value="1"/>
</dbReference>
<evidence type="ECO:0000313" key="3">
    <source>
        <dbReference type="Proteomes" id="UP000052232"/>
    </source>
</evidence>
<proteinExistence type="predicted"/>
<dbReference type="EMBL" id="JACT01000001">
    <property type="protein sequence ID" value="KMS57737.1"/>
    <property type="molecule type" value="Genomic_DNA"/>
</dbReference>
<name>A0A0J7Y1Y4_9SPHN</name>
<protein>
    <submittedName>
        <fullName evidence="2">Cupin</fullName>
    </submittedName>
</protein>
<dbReference type="Pfam" id="PF12973">
    <property type="entry name" value="Cupin_7"/>
    <property type="match status" value="1"/>
</dbReference>
<dbReference type="InterPro" id="IPR011051">
    <property type="entry name" value="RmlC_Cupin_sf"/>
</dbReference>